<dbReference type="Pfam" id="PF00348">
    <property type="entry name" value="polyprenyl_synt"/>
    <property type="match status" value="1"/>
</dbReference>
<comment type="cofactor">
    <cofactor evidence="1">
        <name>Mg(2+)</name>
        <dbReference type="ChEBI" id="CHEBI:18420"/>
    </cofactor>
</comment>
<evidence type="ECO:0000256" key="4">
    <source>
        <dbReference type="ARBA" id="ARBA00022842"/>
    </source>
</evidence>
<dbReference type="SFLD" id="SFLDS00005">
    <property type="entry name" value="Isoprenoid_Synthase_Type_I"/>
    <property type="match status" value="1"/>
</dbReference>
<comment type="pathway">
    <text evidence="5">Pheromone biosynthesis.</text>
</comment>
<comment type="caution">
    <text evidence="8">The sequence shown here is derived from an EMBL/GenBank/DDBJ whole genome shotgun (WGS) entry which is preliminary data.</text>
</comment>
<dbReference type="CDD" id="cd00685">
    <property type="entry name" value="Trans_IPPS_HT"/>
    <property type="match status" value="1"/>
</dbReference>
<dbReference type="PROSITE" id="PS00723">
    <property type="entry name" value="POLYPRENYL_SYNTHASE_1"/>
    <property type="match status" value="1"/>
</dbReference>
<dbReference type="SFLD" id="SFLDG01017">
    <property type="entry name" value="Polyprenyl_Transferase_Like"/>
    <property type="match status" value="1"/>
</dbReference>
<sequence length="363" mass="41140">MNKAAKVASTMLVSKNNLVFKNGKFLNSLLPILRDELSKYLTTDLDESSALLSQQRICRIFDYNVAGGKFARSNLAMQNFTALSPKSITEEELITAGKVALTIELLQTFYLIEDDIMDSSILRRGRPSWHSLPDIGLAAINDGLLLDCGINKIIQKEIPSHPRKNSILREIATAKQKTVIGQMLDMTTTDLSQFTWSRYSSIVKHKTSHYSYLLPLNIGMHLADYTTPHQVQLRQIAYDLGYLFQAQDDYLDCFGDPSITGKSNLVDLAEGKCTWVTCALIEKLEKTNKSVELDNFKKNFSTKDENKLIIARNIIVEQGIEEDCLKFQKQKVSELHQDIMSYPIEPIRHVLELTLDEMTGRQK</sequence>
<evidence type="ECO:0000256" key="7">
    <source>
        <dbReference type="RuleBase" id="RU004466"/>
    </source>
</evidence>
<dbReference type="InterPro" id="IPR033749">
    <property type="entry name" value="Polyprenyl_synt_CS"/>
</dbReference>
<name>A0A6V7TXX7_MELEN</name>
<comment type="similarity">
    <text evidence="7">Belongs to the FPP/GGPP synthase family.</text>
</comment>
<dbReference type="GO" id="GO:0004337">
    <property type="term" value="F:(2E,6E)-farnesyl diphosphate synthase activity"/>
    <property type="evidence" value="ECO:0007669"/>
    <property type="project" value="TreeGrafter"/>
</dbReference>
<dbReference type="GO" id="GO:0042811">
    <property type="term" value="P:pheromone biosynthetic process"/>
    <property type="evidence" value="ECO:0007669"/>
    <property type="project" value="UniProtKB-ARBA"/>
</dbReference>
<keyword evidence="2 7" id="KW-0808">Transferase</keyword>
<dbReference type="InterPro" id="IPR008949">
    <property type="entry name" value="Isoprenoid_synthase_dom_sf"/>
</dbReference>
<organism evidence="8 9">
    <name type="scientific">Meloidogyne enterolobii</name>
    <name type="common">Root-knot nematode worm</name>
    <name type="synonym">Meloidogyne mayaguensis</name>
    <dbReference type="NCBI Taxonomy" id="390850"/>
    <lineage>
        <taxon>Eukaryota</taxon>
        <taxon>Metazoa</taxon>
        <taxon>Ecdysozoa</taxon>
        <taxon>Nematoda</taxon>
        <taxon>Chromadorea</taxon>
        <taxon>Rhabditida</taxon>
        <taxon>Tylenchina</taxon>
        <taxon>Tylenchomorpha</taxon>
        <taxon>Tylenchoidea</taxon>
        <taxon>Meloidogynidae</taxon>
        <taxon>Meloidogyninae</taxon>
        <taxon>Meloidogyne</taxon>
    </lineage>
</organism>
<dbReference type="GO" id="GO:0004161">
    <property type="term" value="F:dimethylallyltranstransferase activity"/>
    <property type="evidence" value="ECO:0007669"/>
    <property type="project" value="TreeGrafter"/>
</dbReference>
<dbReference type="GO" id="GO:0045337">
    <property type="term" value="P:farnesyl diphosphate biosynthetic process"/>
    <property type="evidence" value="ECO:0007669"/>
    <property type="project" value="TreeGrafter"/>
</dbReference>
<dbReference type="EMBL" id="CAJEWN010000022">
    <property type="protein sequence ID" value="CAD2138848.1"/>
    <property type="molecule type" value="Genomic_DNA"/>
</dbReference>
<dbReference type="GO" id="GO:0046872">
    <property type="term" value="F:metal ion binding"/>
    <property type="evidence" value="ECO:0007669"/>
    <property type="project" value="UniProtKB-KW"/>
</dbReference>
<keyword evidence="4" id="KW-0460">Magnesium</keyword>
<evidence type="ECO:0000256" key="6">
    <source>
        <dbReference type="ARBA" id="ARBA00034546"/>
    </source>
</evidence>
<dbReference type="OrthoDB" id="10257492at2759"/>
<evidence type="ECO:0000256" key="2">
    <source>
        <dbReference type="ARBA" id="ARBA00022679"/>
    </source>
</evidence>
<dbReference type="InterPro" id="IPR000092">
    <property type="entry name" value="Polyprenyl_synt"/>
</dbReference>
<dbReference type="Proteomes" id="UP000580250">
    <property type="component" value="Unassembled WGS sequence"/>
</dbReference>
<evidence type="ECO:0000256" key="1">
    <source>
        <dbReference type="ARBA" id="ARBA00001946"/>
    </source>
</evidence>
<dbReference type="PANTHER" id="PTHR11525">
    <property type="entry name" value="FARNESYL-PYROPHOSPHATE SYNTHETASE"/>
    <property type="match status" value="1"/>
</dbReference>
<dbReference type="AlphaFoldDB" id="A0A6V7TXX7"/>
<dbReference type="GO" id="GO:0005737">
    <property type="term" value="C:cytoplasm"/>
    <property type="evidence" value="ECO:0007669"/>
    <property type="project" value="TreeGrafter"/>
</dbReference>
<evidence type="ECO:0000256" key="5">
    <source>
        <dbReference type="ARBA" id="ARBA00033740"/>
    </source>
</evidence>
<dbReference type="Gene3D" id="1.10.600.10">
    <property type="entry name" value="Farnesyl Diphosphate Synthase"/>
    <property type="match status" value="1"/>
</dbReference>
<evidence type="ECO:0000256" key="3">
    <source>
        <dbReference type="ARBA" id="ARBA00022723"/>
    </source>
</evidence>
<evidence type="ECO:0000313" key="8">
    <source>
        <dbReference type="EMBL" id="CAD2138848.1"/>
    </source>
</evidence>
<gene>
    <name evidence="8" type="ORF">MENT_LOCUS5930</name>
</gene>
<protein>
    <recommendedName>
        <fullName evidence="6">Farnesyl pyrophosphate synthase</fullName>
    </recommendedName>
</protein>
<proteinExistence type="inferred from homology"/>
<dbReference type="SUPFAM" id="SSF48576">
    <property type="entry name" value="Terpenoid synthases"/>
    <property type="match status" value="1"/>
</dbReference>
<dbReference type="InterPro" id="IPR039702">
    <property type="entry name" value="FPS1-like"/>
</dbReference>
<dbReference type="PANTHER" id="PTHR11525:SF0">
    <property type="entry name" value="FARNESYL PYROPHOSPHATE SYNTHASE"/>
    <property type="match status" value="1"/>
</dbReference>
<keyword evidence="3" id="KW-0479">Metal-binding</keyword>
<reference evidence="8 9" key="1">
    <citation type="submission" date="2020-08" db="EMBL/GenBank/DDBJ databases">
        <authorList>
            <person name="Koutsovoulos G."/>
            <person name="Danchin GJ E."/>
        </authorList>
    </citation>
    <scope>NUCLEOTIDE SEQUENCE [LARGE SCALE GENOMIC DNA]</scope>
</reference>
<accession>A0A6V7TXX7</accession>
<evidence type="ECO:0000313" key="9">
    <source>
        <dbReference type="Proteomes" id="UP000580250"/>
    </source>
</evidence>